<proteinExistence type="predicted"/>
<accession>A0AAJ6VW46</accession>
<dbReference type="GO" id="GO:0031083">
    <property type="term" value="C:BLOC-1 complex"/>
    <property type="evidence" value="ECO:0007669"/>
    <property type="project" value="TreeGrafter"/>
</dbReference>
<protein>
    <submittedName>
        <fullName evidence="3">Biogenesis of lysosome-related organelles complex 1 subunit 4</fullName>
    </submittedName>
</protein>
<evidence type="ECO:0000313" key="3">
    <source>
        <dbReference type="RefSeq" id="XP_003739909.1"/>
    </source>
</evidence>
<evidence type="ECO:0000313" key="2">
    <source>
        <dbReference type="Proteomes" id="UP000694867"/>
    </source>
</evidence>
<reference evidence="3" key="1">
    <citation type="submission" date="2025-08" db="UniProtKB">
        <authorList>
            <consortium name="RefSeq"/>
        </authorList>
    </citation>
    <scope>IDENTIFICATION</scope>
</reference>
<dbReference type="AlphaFoldDB" id="A0AAJ6VW46"/>
<evidence type="ECO:0000256" key="1">
    <source>
        <dbReference type="SAM" id="Coils"/>
    </source>
</evidence>
<name>A0AAJ6VW46_9ACAR</name>
<dbReference type="PANTHER" id="PTHR16230">
    <property type="entry name" value="CAPPUCCINO"/>
    <property type="match status" value="1"/>
</dbReference>
<organism evidence="2 3">
    <name type="scientific">Galendromus occidentalis</name>
    <name type="common">western predatory mite</name>
    <dbReference type="NCBI Taxonomy" id="34638"/>
    <lineage>
        <taxon>Eukaryota</taxon>
        <taxon>Metazoa</taxon>
        <taxon>Ecdysozoa</taxon>
        <taxon>Arthropoda</taxon>
        <taxon>Chelicerata</taxon>
        <taxon>Arachnida</taxon>
        <taxon>Acari</taxon>
        <taxon>Parasitiformes</taxon>
        <taxon>Mesostigmata</taxon>
        <taxon>Gamasina</taxon>
        <taxon>Phytoseioidea</taxon>
        <taxon>Phytoseiidae</taxon>
        <taxon>Typhlodrominae</taxon>
        <taxon>Galendromus</taxon>
    </lineage>
</organism>
<keyword evidence="2" id="KW-1185">Reference proteome</keyword>
<feature type="coiled-coil region" evidence="1">
    <location>
        <begin position="70"/>
        <end position="111"/>
    </location>
</feature>
<dbReference type="KEGG" id="goe:100907786"/>
<sequence length="168" mass="19123">MAEKTPLLATRLARSVSADFAEMALADISEGKTALDERCDFLLTKLDAFIQIISIVGNNTEFLSMNLPKVEAARESLKEVYAQIDQLDALVSEVKSSVQSMEQKVEEAEKQFTTSYQMKFFKVLQSALGAQGDNSNQYRRQIRFEPPEIFKTEDFFPKERSQNECHPR</sequence>
<gene>
    <name evidence="3" type="primary">LOC100907786</name>
</gene>
<dbReference type="RefSeq" id="XP_003739909.1">
    <property type="nucleotide sequence ID" value="XM_003739861.1"/>
</dbReference>
<dbReference type="PANTHER" id="PTHR16230:SF3">
    <property type="entry name" value="BIOGENESIS OF LYSOSOMAL ORGANELLES COMPLEX-1, SUBUNIT 4, CAPPUCCINO"/>
    <property type="match status" value="1"/>
</dbReference>
<keyword evidence="1" id="KW-0175">Coiled coil</keyword>
<dbReference type="InterPro" id="IPR024857">
    <property type="entry name" value="Cappuccino"/>
</dbReference>
<dbReference type="Proteomes" id="UP000694867">
    <property type="component" value="Unplaced"/>
</dbReference>
<dbReference type="GeneID" id="100907786"/>